<dbReference type="InterPro" id="IPR011611">
    <property type="entry name" value="PfkB_dom"/>
</dbReference>
<evidence type="ECO:0000313" key="6">
    <source>
        <dbReference type="EMBL" id="KAJ4751228.1"/>
    </source>
</evidence>
<accession>A0AAV8C6Y6</accession>
<comment type="caution">
    <text evidence="6">The sequence shown here is derived from an EMBL/GenBank/DDBJ whole genome shotgun (WGS) entry which is preliminary data.</text>
</comment>
<dbReference type="Pfam" id="PF00294">
    <property type="entry name" value="PfkB"/>
    <property type="match status" value="1"/>
</dbReference>
<evidence type="ECO:0000256" key="3">
    <source>
        <dbReference type="ARBA" id="ARBA00022777"/>
    </source>
</evidence>
<comment type="similarity">
    <text evidence="1">Belongs to the carbohydrate kinase PfkB family.</text>
</comment>
<sequence>MASLLSTNPLSLPIKPIPFLHFHKPSPLPFSPLTTTKPTLLASAASSPPLSTTNPNQSNDDSAKHTKPPLVCCFGAAQREFIPTVRVSDWQMHPDIYSDWRMLHWDPPEFARAPGGPVSNVAVAVARLGGRAAFMGKLGIDDFGMDLLYELNVEKVQTRAVEISEGVKTGASYMKLEFRDREDGKEKKLVAETVKECAEDSFLESDIDVDVLEEAILFHFNSEALLTPSMHSTLFKAINISKSSGGDIFFDPNLPLPLWKSRDETLDLIKPAWLQSNIIEVSRHELEFLLDEPYFIRKRTVPPQYYAESSELMKAYNRDHYHYTKDDLAPLWHEGIKLLIVTHGTLRIHYYTQEFDGFVIGTEDVLLAPSTCDRSGSGDAIVAAVMRKLVILPEMFKNQDLLERQLRFAVAAGISSQWTNGAIRGLPTESAAQNLKEQVYIPSLW</sequence>
<protein>
    <submittedName>
        <fullName evidence="6">Fructokinase-like protein 1</fullName>
    </submittedName>
</protein>
<dbReference type="GO" id="GO:0016301">
    <property type="term" value="F:kinase activity"/>
    <property type="evidence" value="ECO:0007669"/>
    <property type="project" value="UniProtKB-KW"/>
</dbReference>
<dbReference type="PANTHER" id="PTHR43085">
    <property type="entry name" value="HEXOKINASE FAMILY MEMBER"/>
    <property type="match status" value="1"/>
</dbReference>
<keyword evidence="3" id="KW-0418">Kinase</keyword>
<name>A0AAV8C6Y6_9POAL</name>
<dbReference type="SUPFAM" id="SSF53613">
    <property type="entry name" value="Ribokinase-like"/>
    <property type="match status" value="1"/>
</dbReference>
<evidence type="ECO:0000256" key="4">
    <source>
        <dbReference type="SAM" id="MobiDB-lite"/>
    </source>
</evidence>
<evidence type="ECO:0000313" key="7">
    <source>
        <dbReference type="Proteomes" id="UP001140206"/>
    </source>
</evidence>
<evidence type="ECO:0000256" key="2">
    <source>
        <dbReference type="ARBA" id="ARBA00022679"/>
    </source>
</evidence>
<dbReference type="AlphaFoldDB" id="A0AAV8C6Y6"/>
<dbReference type="Proteomes" id="UP001140206">
    <property type="component" value="Chromosome 5"/>
</dbReference>
<organism evidence="6 7">
    <name type="scientific">Rhynchospora pubera</name>
    <dbReference type="NCBI Taxonomy" id="906938"/>
    <lineage>
        <taxon>Eukaryota</taxon>
        <taxon>Viridiplantae</taxon>
        <taxon>Streptophyta</taxon>
        <taxon>Embryophyta</taxon>
        <taxon>Tracheophyta</taxon>
        <taxon>Spermatophyta</taxon>
        <taxon>Magnoliopsida</taxon>
        <taxon>Liliopsida</taxon>
        <taxon>Poales</taxon>
        <taxon>Cyperaceae</taxon>
        <taxon>Cyperoideae</taxon>
        <taxon>Rhynchosporeae</taxon>
        <taxon>Rhynchospora</taxon>
    </lineage>
</organism>
<proteinExistence type="inferred from homology"/>
<dbReference type="Gene3D" id="3.40.1190.20">
    <property type="match status" value="1"/>
</dbReference>
<dbReference type="InterPro" id="IPR050306">
    <property type="entry name" value="PfkB_Carbo_kinase"/>
</dbReference>
<keyword evidence="2" id="KW-0808">Transferase</keyword>
<feature type="compositionally biased region" description="Low complexity" evidence="4">
    <location>
        <begin position="43"/>
        <end position="53"/>
    </location>
</feature>
<gene>
    <name evidence="6" type="ORF">LUZ62_085633</name>
</gene>
<dbReference type="CDD" id="cd01167">
    <property type="entry name" value="bac_FRK"/>
    <property type="match status" value="1"/>
</dbReference>
<feature type="region of interest" description="Disordered" evidence="4">
    <location>
        <begin position="43"/>
        <end position="65"/>
    </location>
</feature>
<dbReference type="GO" id="GO:0042793">
    <property type="term" value="P:plastid transcription"/>
    <property type="evidence" value="ECO:0007669"/>
    <property type="project" value="TreeGrafter"/>
</dbReference>
<evidence type="ECO:0000259" key="5">
    <source>
        <dbReference type="Pfam" id="PF00294"/>
    </source>
</evidence>
<dbReference type="PANTHER" id="PTHR43085:SF10">
    <property type="entry name" value="FRUCTOKINASE-LIKE 1, CHLOROPLASTIC"/>
    <property type="match status" value="1"/>
</dbReference>
<keyword evidence="7" id="KW-1185">Reference proteome</keyword>
<dbReference type="InterPro" id="IPR029056">
    <property type="entry name" value="Ribokinase-like"/>
</dbReference>
<dbReference type="GO" id="GO:0042644">
    <property type="term" value="C:chloroplast nucleoid"/>
    <property type="evidence" value="ECO:0007669"/>
    <property type="project" value="TreeGrafter"/>
</dbReference>
<evidence type="ECO:0000256" key="1">
    <source>
        <dbReference type="ARBA" id="ARBA00010688"/>
    </source>
</evidence>
<dbReference type="EMBL" id="JAMFTS010000005">
    <property type="protein sequence ID" value="KAJ4751228.1"/>
    <property type="molecule type" value="Genomic_DNA"/>
</dbReference>
<dbReference type="GO" id="GO:0009658">
    <property type="term" value="P:chloroplast organization"/>
    <property type="evidence" value="ECO:0007669"/>
    <property type="project" value="TreeGrafter"/>
</dbReference>
<feature type="domain" description="Carbohydrate kinase PfkB" evidence="5">
    <location>
        <begin position="97"/>
        <end position="424"/>
    </location>
</feature>
<reference evidence="6" key="1">
    <citation type="submission" date="2022-08" db="EMBL/GenBank/DDBJ databases">
        <authorList>
            <person name="Marques A."/>
        </authorList>
    </citation>
    <scope>NUCLEOTIDE SEQUENCE</scope>
    <source>
        <strain evidence="6">RhyPub2mFocal</strain>
        <tissue evidence="6">Leaves</tissue>
    </source>
</reference>